<dbReference type="Pfam" id="PF07648">
    <property type="entry name" value="Kazal_2"/>
    <property type="match status" value="1"/>
</dbReference>
<dbReference type="InterPro" id="IPR004156">
    <property type="entry name" value="OATP"/>
</dbReference>
<keyword evidence="8" id="KW-0406">Ion transport</keyword>
<feature type="compositionally biased region" description="Basic and acidic residues" evidence="9">
    <location>
        <begin position="15"/>
        <end position="30"/>
    </location>
</feature>
<reference evidence="12" key="1">
    <citation type="journal article" date="2020" name="G3 (Bethesda)">
        <title>High-Quality Assemblies for Three Invasive Social Wasps from the &lt;i&gt;Vespula&lt;/i&gt; Genus.</title>
        <authorList>
            <person name="Harrop T.W.R."/>
            <person name="Guhlin J."/>
            <person name="McLaughlin G.M."/>
            <person name="Permina E."/>
            <person name="Stockwell P."/>
            <person name="Gilligan J."/>
            <person name="Le Lec M.F."/>
            <person name="Gruber M.A.M."/>
            <person name="Quinn O."/>
            <person name="Lovegrove M."/>
            <person name="Duncan E.J."/>
            <person name="Remnant E.J."/>
            <person name="Van Eeckhoven J."/>
            <person name="Graham B."/>
            <person name="Knapp R.A."/>
            <person name="Langford K.W."/>
            <person name="Kronenberg Z."/>
            <person name="Press M.O."/>
            <person name="Eacker S.M."/>
            <person name="Wilson-Rankin E.E."/>
            <person name="Purcell J."/>
            <person name="Lester P.J."/>
            <person name="Dearden P.K."/>
        </authorList>
    </citation>
    <scope>NUCLEOTIDE SEQUENCE</scope>
    <source>
        <strain evidence="12">Linc-1</strain>
    </source>
</reference>
<dbReference type="NCBIfam" id="TIGR00805">
    <property type="entry name" value="oat"/>
    <property type="match status" value="1"/>
</dbReference>
<evidence type="ECO:0000259" key="10">
    <source>
        <dbReference type="PROSITE" id="PS50850"/>
    </source>
</evidence>
<gene>
    <name evidence="12" type="ORF">HZH68_009288</name>
</gene>
<dbReference type="InterPro" id="IPR020846">
    <property type="entry name" value="MFS_dom"/>
</dbReference>
<comment type="caution">
    <text evidence="12">The sequence shown here is derived from an EMBL/GenBank/DDBJ whole genome shotgun (WGS) entry which is preliminary data.</text>
</comment>
<evidence type="ECO:0000256" key="2">
    <source>
        <dbReference type="ARBA" id="ARBA00009657"/>
    </source>
</evidence>
<name>A0A834N5N2_VESGE</name>
<dbReference type="InterPro" id="IPR036259">
    <property type="entry name" value="MFS_trans_sf"/>
</dbReference>
<feature type="transmembrane region" description="Helical" evidence="8">
    <location>
        <begin position="192"/>
        <end position="218"/>
    </location>
</feature>
<dbReference type="PANTHER" id="PTHR11388">
    <property type="entry name" value="ORGANIC ANION TRANSPORTER"/>
    <property type="match status" value="1"/>
</dbReference>
<feature type="transmembrane region" description="Helical" evidence="8">
    <location>
        <begin position="424"/>
        <end position="445"/>
    </location>
</feature>
<evidence type="ECO:0000256" key="9">
    <source>
        <dbReference type="SAM" id="MobiDB-lite"/>
    </source>
</evidence>
<dbReference type="PANTHER" id="PTHR11388:SF100">
    <property type="entry name" value="SOLUTE CARRIER ORGANIC ANION TRANSPORTER FAMILY MEMBER 4A1"/>
    <property type="match status" value="1"/>
</dbReference>
<dbReference type="Gene3D" id="1.20.1250.20">
    <property type="entry name" value="MFS general substrate transporter like domains"/>
    <property type="match status" value="1"/>
</dbReference>
<feature type="domain" description="Major facilitator superfamily (MFS) profile" evidence="10">
    <location>
        <begin position="57"/>
        <end position="664"/>
    </location>
</feature>
<feature type="transmembrane region" description="Helical" evidence="8">
    <location>
        <begin position="388"/>
        <end position="412"/>
    </location>
</feature>
<feature type="region of interest" description="Disordered" evidence="9">
    <location>
        <begin position="1"/>
        <end position="30"/>
    </location>
</feature>
<evidence type="ECO:0000313" key="12">
    <source>
        <dbReference type="EMBL" id="KAF7395238.1"/>
    </source>
</evidence>
<feature type="transmembrane region" description="Helical" evidence="8">
    <location>
        <begin position="280"/>
        <end position="302"/>
    </location>
</feature>
<feature type="transmembrane region" description="Helical" evidence="8">
    <location>
        <begin position="641"/>
        <end position="662"/>
    </location>
</feature>
<dbReference type="AlphaFoldDB" id="A0A834N5N2"/>
<keyword evidence="3" id="KW-1003">Cell membrane</keyword>
<comment type="subcellular location">
    <subcellularLocation>
        <location evidence="1 8">Cell membrane</location>
        <topology evidence="1 8">Multi-pass membrane protein</topology>
    </subcellularLocation>
</comment>
<organism evidence="12 13">
    <name type="scientific">Vespula germanica</name>
    <name type="common">German yellow jacket</name>
    <name type="synonym">Paravespula germanica</name>
    <dbReference type="NCBI Taxonomy" id="30212"/>
    <lineage>
        <taxon>Eukaryota</taxon>
        <taxon>Metazoa</taxon>
        <taxon>Ecdysozoa</taxon>
        <taxon>Arthropoda</taxon>
        <taxon>Hexapoda</taxon>
        <taxon>Insecta</taxon>
        <taxon>Pterygota</taxon>
        <taxon>Neoptera</taxon>
        <taxon>Endopterygota</taxon>
        <taxon>Hymenoptera</taxon>
        <taxon>Apocrita</taxon>
        <taxon>Aculeata</taxon>
        <taxon>Vespoidea</taxon>
        <taxon>Vespidae</taxon>
        <taxon>Vespinae</taxon>
        <taxon>Vespula</taxon>
    </lineage>
</organism>
<protein>
    <recommendedName>
        <fullName evidence="8">Solute carrier organic anion transporter family member</fullName>
    </recommendedName>
</protein>
<sequence length="710" mass="77168">MHETLSNFPEQFGDGPRKPEIKAEMPKESDRTTDNLKCGWFWFRPIYLQKFRTAKWALFWLCWAGAMQGMVVNGFVNVVITTIERRFGLRSSQTGLIAGGYDIASFLLLVPVSYLGGRSKASKPRYIGVGVLVLGLGSLLFASPHYLVGPYRGGQQSENVCQRANNASTTRSVSCSDINGEADEQQEPYSGMYLIIFLLAQLLHGAGAAPFYTLGVTYLDENVSKKMSSVYLGIYYTMAVIGPALGYVVGGELLKLYTDFIIVDPSTIGLTPDSNVWVGAWWIGFLAAAVICFVIAIPLLAFPPALPGSEELAKERVSEAHAKPNKSSAREPGEAFSKIRELPRAMTELLTNPAFFMLNLAGASEGLLIAGFAAFLPKLIENQFSVNASSAALLMGLVTVPAGGGGTFLGGYLIKRLNLSCSGILKFCLFSTAACIVFTLCFALSCPNLNFAGLTVPYHSLTKKSLSLEDSCNSACGCSRSEFNPICGIDGLTYYSPCHAGCYQEISMNDVKVYADCSCIQGTAKNLTMLNSNENVIYEAVNTTCTSTCSYLWLFVVLAFCNMFVTFLCTMPALSSTLRVVRDDQRSFALGIQWIKVRILGTIPAPMVFGALIDETCILWQENCDGRGACLVYDNYYMSSYMLALAFIGKAASLLFFFLAWWSYIPPVSKTIGPNSRQEATAGANISLVPNDASNDLQLTPATITPMMDA</sequence>
<evidence type="ECO:0000259" key="11">
    <source>
        <dbReference type="PROSITE" id="PS51465"/>
    </source>
</evidence>
<dbReference type="PROSITE" id="PS50850">
    <property type="entry name" value="MFS"/>
    <property type="match status" value="1"/>
</dbReference>
<evidence type="ECO:0000313" key="13">
    <source>
        <dbReference type="Proteomes" id="UP000617340"/>
    </source>
</evidence>
<dbReference type="Gene3D" id="3.30.60.30">
    <property type="match status" value="1"/>
</dbReference>
<feature type="transmembrane region" description="Helical" evidence="8">
    <location>
        <begin position="230"/>
        <end position="250"/>
    </location>
</feature>
<dbReference type="Pfam" id="PF03137">
    <property type="entry name" value="OATP"/>
    <property type="match status" value="1"/>
</dbReference>
<dbReference type="EMBL" id="JACSDZ010000009">
    <property type="protein sequence ID" value="KAF7395238.1"/>
    <property type="molecule type" value="Genomic_DNA"/>
</dbReference>
<dbReference type="GO" id="GO:0016323">
    <property type="term" value="C:basolateral plasma membrane"/>
    <property type="evidence" value="ECO:0007669"/>
    <property type="project" value="TreeGrafter"/>
</dbReference>
<keyword evidence="4 8" id="KW-0812">Transmembrane</keyword>
<keyword evidence="5 8" id="KW-1133">Transmembrane helix</keyword>
<evidence type="ECO:0000256" key="8">
    <source>
        <dbReference type="RuleBase" id="RU362056"/>
    </source>
</evidence>
<evidence type="ECO:0000256" key="3">
    <source>
        <dbReference type="ARBA" id="ARBA00022475"/>
    </source>
</evidence>
<keyword evidence="6 8" id="KW-0472">Membrane</keyword>
<keyword evidence="13" id="KW-1185">Reference proteome</keyword>
<feature type="transmembrane region" description="Helical" evidence="8">
    <location>
        <begin position="354"/>
        <end position="376"/>
    </location>
</feature>
<dbReference type="CDD" id="cd17403">
    <property type="entry name" value="MFS_SLCO4_OATP4"/>
    <property type="match status" value="1"/>
</dbReference>
<feature type="transmembrane region" description="Helical" evidence="8">
    <location>
        <begin position="96"/>
        <end position="115"/>
    </location>
</feature>
<dbReference type="SUPFAM" id="SSF100895">
    <property type="entry name" value="Kazal-type serine protease inhibitors"/>
    <property type="match status" value="1"/>
</dbReference>
<dbReference type="InterPro" id="IPR002350">
    <property type="entry name" value="Kazal_dom"/>
</dbReference>
<dbReference type="GO" id="GO:0006811">
    <property type="term" value="P:monoatomic ion transport"/>
    <property type="evidence" value="ECO:0007669"/>
    <property type="project" value="UniProtKB-KW"/>
</dbReference>
<evidence type="ECO:0000256" key="6">
    <source>
        <dbReference type="ARBA" id="ARBA00023136"/>
    </source>
</evidence>
<evidence type="ECO:0000256" key="1">
    <source>
        <dbReference type="ARBA" id="ARBA00004651"/>
    </source>
</evidence>
<dbReference type="InterPro" id="IPR036058">
    <property type="entry name" value="Kazal_dom_sf"/>
</dbReference>
<accession>A0A834N5N2</accession>
<proteinExistence type="inferred from homology"/>
<evidence type="ECO:0000256" key="5">
    <source>
        <dbReference type="ARBA" id="ARBA00022989"/>
    </source>
</evidence>
<comment type="caution">
    <text evidence="8">Lacks conserved residue(s) required for the propagation of feature annotation.</text>
</comment>
<keyword evidence="7" id="KW-1015">Disulfide bond</keyword>
<dbReference type="GO" id="GO:0015347">
    <property type="term" value="F:sodium-independent organic anion transmembrane transporter activity"/>
    <property type="evidence" value="ECO:0007669"/>
    <property type="project" value="TreeGrafter"/>
</dbReference>
<feature type="domain" description="Kazal-like" evidence="11">
    <location>
        <begin position="466"/>
        <end position="521"/>
    </location>
</feature>
<evidence type="ECO:0000256" key="4">
    <source>
        <dbReference type="ARBA" id="ARBA00022692"/>
    </source>
</evidence>
<dbReference type="PROSITE" id="PS51465">
    <property type="entry name" value="KAZAL_2"/>
    <property type="match status" value="1"/>
</dbReference>
<keyword evidence="8" id="KW-0813">Transport</keyword>
<feature type="transmembrane region" description="Helical" evidence="8">
    <location>
        <begin position="551"/>
        <end position="574"/>
    </location>
</feature>
<evidence type="ECO:0000256" key="7">
    <source>
        <dbReference type="ARBA" id="ARBA00023157"/>
    </source>
</evidence>
<dbReference type="Proteomes" id="UP000617340">
    <property type="component" value="Unassembled WGS sequence"/>
</dbReference>
<comment type="similarity">
    <text evidence="2 8">Belongs to the organo anion transporter (TC 2.A.60) family.</text>
</comment>
<dbReference type="SUPFAM" id="SSF103473">
    <property type="entry name" value="MFS general substrate transporter"/>
    <property type="match status" value="2"/>
</dbReference>
<feature type="transmembrane region" description="Helical" evidence="8">
    <location>
        <begin position="127"/>
        <end position="147"/>
    </location>
</feature>
<feature type="transmembrane region" description="Helical" evidence="8">
    <location>
        <begin position="56"/>
        <end position="76"/>
    </location>
</feature>
<dbReference type="GO" id="GO:0043252">
    <property type="term" value="P:sodium-independent organic anion transport"/>
    <property type="evidence" value="ECO:0007669"/>
    <property type="project" value="TreeGrafter"/>
</dbReference>